<evidence type="ECO:0000313" key="1">
    <source>
        <dbReference type="EMBL" id="SBS65275.1"/>
    </source>
</evidence>
<dbReference type="AlphaFoldDB" id="A0A1C3IV18"/>
<organism evidence="1 2">
    <name type="scientific">Vibrio atlanticus</name>
    <dbReference type="NCBI Taxonomy" id="693153"/>
    <lineage>
        <taxon>Bacteria</taxon>
        <taxon>Pseudomonadati</taxon>
        <taxon>Pseudomonadota</taxon>
        <taxon>Gammaproteobacteria</taxon>
        <taxon>Vibrionales</taxon>
        <taxon>Vibrionaceae</taxon>
        <taxon>Vibrio</taxon>
    </lineage>
</organism>
<dbReference type="Proteomes" id="UP000092876">
    <property type="component" value="Unassembled WGS sequence"/>
</dbReference>
<evidence type="ECO:0000313" key="2">
    <source>
        <dbReference type="Proteomes" id="UP000092876"/>
    </source>
</evidence>
<accession>A0A1C3IV18</accession>
<dbReference type="EMBL" id="FLQP01000036">
    <property type="protein sequence ID" value="SBS65275.1"/>
    <property type="molecule type" value="Genomic_DNA"/>
</dbReference>
<sequence>MINLSKEQLTLLAWMKRGHTFEVCSDYCPRNGEVIPKHRLPIRLFKESIEKLFQAGLITYVSNKSYGLRWDVFSLTQKGSERV</sequence>
<gene>
    <name evidence="1" type="ORF">VAT7223_02605</name>
</gene>
<reference evidence="2" key="1">
    <citation type="submission" date="2016-06" db="EMBL/GenBank/DDBJ databases">
        <authorList>
            <person name="Rodrigo-Torres Lidia"/>
            <person name="Arahal R.David."/>
        </authorList>
    </citation>
    <scope>NUCLEOTIDE SEQUENCE [LARGE SCALE GENOMIC DNA]</scope>
    <source>
        <strain evidence="2">CECT 7223</strain>
    </source>
</reference>
<proteinExistence type="predicted"/>
<name>A0A1C3IV18_9VIBR</name>
<protein>
    <submittedName>
        <fullName evidence="1">Uncharacterized protein</fullName>
    </submittedName>
</protein>